<accession>A0A2R4XLG4</accession>
<protein>
    <recommendedName>
        <fullName evidence="4">Secreted protein</fullName>
    </recommendedName>
</protein>
<dbReference type="EMBL" id="CP028901">
    <property type="protein sequence ID" value="AWB34632.1"/>
    <property type="molecule type" value="Genomic_DNA"/>
</dbReference>
<sequence length="186" mass="18937">MKFSLPLKILMAGSALVIGAVVHAQTATTAVELFVVDSCKPAAQGGRCALGLVQVPPGVTPPANVQTSCAPGWIVHFTAEQGTVEQGGINRGASLVCGYQDAEAALRAAIQACNERTFVRCDSASQIAAHWARWDGGSLTGQPPTSVAVTVDTVPGALSCSSSLPITESAQCPPAAAVQLRSAGLR</sequence>
<name>A0A2R4XLG4_9BURK</name>
<keyword evidence="1" id="KW-0732">Signal</keyword>
<feature type="chain" id="PRO_5015314691" description="Secreted protein" evidence="1">
    <location>
        <begin position="25"/>
        <end position="186"/>
    </location>
</feature>
<dbReference type="AlphaFoldDB" id="A0A2R4XLG4"/>
<evidence type="ECO:0000256" key="1">
    <source>
        <dbReference type="SAM" id="SignalP"/>
    </source>
</evidence>
<dbReference type="Proteomes" id="UP000244571">
    <property type="component" value="Chromosome"/>
</dbReference>
<evidence type="ECO:0008006" key="4">
    <source>
        <dbReference type="Google" id="ProtNLM"/>
    </source>
</evidence>
<proteinExistence type="predicted"/>
<evidence type="ECO:0000313" key="3">
    <source>
        <dbReference type="Proteomes" id="UP000244571"/>
    </source>
</evidence>
<dbReference type="KEGG" id="boz:DBV39_13935"/>
<keyword evidence="3" id="KW-1185">Reference proteome</keyword>
<dbReference type="OrthoDB" id="9942135at2"/>
<reference evidence="2 3" key="1">
    <citation type="submission" date="2018-04" db="EMBL/GenBank/DDBJ databases">
        <title>Bordetella sp. HZ20 isolated from seawater.</title>
        <authorList>
            <person name="Sun C."/>
        </authorList>
    </citation>
    <scope>NUCLEOTIDE SEQUENCE [LARGE SCALE GENOMIC DNA]</scope>
    <source>
        <strain evidence="2 3">HZ20</strain>
    </source>
</reference>
<feature type="signal peptide" evidence="1">
    <location>
        <begin position="1"/>
        <end position="24"/>
    </location>
</feature>
<dbReference type="RefSeq" id="WP_108622048.1">
    <property type="nucleotide sequence ID" value="NZ_CP028901.1"/>
</dbReference>
<evidence type="ECO:0000313" key="2">
    <source>
        <dbReference type="EMBL" id="AWB34632.1"/>
    </source>
</evidence>
<gene>
    <name evidence="2" type="ORF">DBV39_13935</name>
</gene>
<organism evidence="2 3">
    <name type="scientific">Orrella marina</name>
    <dbReference type="NCBI Taxonomy" id="2163011"/>
    <lineage>
        <taxon>Bacteria</taxon>
        <taxon>Pseudomonadati</taxon>
        <taxon>Pseudomonadota</taxon>
        <taxon>Betaproteobacteria</taxon>
        <taxon>Burkholderiales</taxon>
        <taxon>Alcaligenaceae</taxon>
        <taxon>Orrella</taxon>
    </lineage>
</organism>